<accession>A0A2T0B258</accession>
<keyword evidence="2" id="KW-1185">Reference proteome</keyword>
<dbReference type="RefSeq" id="WP_423236799.1">
    <property type="nucleotide sequence ID" value="NZ_PVXO01000054.1"/>
</dbReference>
<dbReference type="AlphaFoldDB" id="A0A2T0B258"/>
<dbReference type="SUPFAM" id="SSF50475">
    <property type="entry name" value="FMN-binding split barrel"/>
    <property type="match status" value="1"/>
</dbReference>
<reference evidence="1 2" key="1">
    <citation type="submission" date="2018-03" db="EMBL/GenBank/DDBJ databases">
        <title>Genome sequence of Clostridium liquoris DSM 100320.</title>
        <authorList>
            <person name="Poehlein A."/>
            <person name="Daniel R."/>
        </authorList>
    </citation>
    <scope>NUCLEOTIDE SEQUENCE [LARGE SCALE GENOMIC DNA]</scope>
    <source>
        <strain evidence="1 2">DSM 100320</strain>
    </source>
</reference>
<proteinExistence type="predicted"/>
<evidence type="ECO:0000313" key="2">
    <source>
        <dbReference type="Proteomes" id="UP000239706"/>
    </source>
</evidence>
<dbReference type="PANTHER" id="PTHR34071">
    <property type="entry name" value="5-NITROIMIDAZOLE ANTIBIOTICS RESISTANCE PROTEIN, NIMA-FAMILY-RELATED PROTEIN-RELATED"/>
    <property type="match status" value="1"/>
</dbReference>
<dbReference type="InterPro" id="IPR012349">
    <property type="entry name" value="Split_barrel_FMN-bd"/>
</dbReference>
<dbReference type="EMBL" id="PVXO01000054">
    <property type="protein sequence ID" value="PRR77991.1"/>
    <property type="molecule type" value="Genomic_DNA"/>
</dbReference>
<dbReference type="PANTHER" id="PTHR34071:SF2">
    <property type="entry name" value="FLAVIN-NUCLEOTIDE-BINDING PROTEIN"/>
    <property type="match status" value="1"/>
</dbReference>
<gene>
    <name evidence="1" type="ORF">CLLI_20860</name>
</gene>
<organism evidence="1 2">
    <name type="scientific">Clostridium liquoris</name>
    <dbReference type="NCBI Taxonomy" id="1289519"/>
    <lineage>
        <taxon>Bacteria</taxon>
        <taxon>Bacillati</taxon>
        <taxon>Bacillota</taxon>
        <taxon>Clostridia</taxon>
        <taxon>Eubacteriales</taxon>
        <taxon>Clostridiaceae</taxon>
        <taxon>Clostridium</taxon>
    </lineage>
</organism>
<dbReference type="Pfam" id="PF12900">
    <property type="entry name" value="Pyridox_ox_2"/>
    <property type="match status" value="1"/>
</dbReference>
<evidence type="ECO:0000313" key="1">
    <source>
        <dbReference type="EMBL" id="PRR77991.1"/>
    </source>
</evidence>
<comment type="caution">
    <text evidence="1">The sequence shown here is derived from an EMBL/GenBank/DDBJ whole genome shotgun (WGS) entry which is preliminary data.</text>
</comment>
<dbReference type="InterPro" id="IPR024747">
    <property type="entry name" value="Pyridox_Oxase-rel"/>
</dbReference>
<protein>
    <submittedName>
        <fullName evidence="1">Pyridoxamine 5'-phosphate oxidase</fullName>
    </submittedName>
</protein>
<name>A0A2T0B258_9CLOT</name>
<dbReference type="Proteomes" id="UP000239706">
    <property type="component" value="Unassembled WGS sequence"/>
</dbReference>
<dbReference type="Gene3D" id="2.30.110.10">
    <property type="entry name" value="Electron Transport, Fmn-binding Protein, Chain A"/>
    <property type="match status" value="1"/>
</dbReference>
<sequence>MFREMRKKDRAIDITEALEILNKGEYGILSIITNEGYPYGVPLNYVYIDNCIYFHCAIEGQKLDSIKSNNKVS</sequence>